<dbReference type="InParanoid" id="E9E039"/>
<protein>
    <recommendedName>
        <fullName evidence="4">Protein kinase domain-containing protein</fullName>
    </recommendedName>
</protein>
<dbReference type="Gene3D" id="1.10.510.10">
    <property type="entry name" value="Transferase(Phosphotransferase) domain 1"/>
    <property type="match status" value="1"/>
</dbReference>
<dbReference type="eggNOG" id="ENOG502SHD6">
    <property type="taxonomic scope" value="Eukaryota"/>
</dbReference>
<dbReference type="InterPro" id="IPR011009">
    <property type="entry name" value="Kinase-like_dom_sf"/>
</dbReference>
<organism evidence="3">
    <name type="scientific">Metarhizium acridum (strain CQMa 102)</name>
    <dbReference type="NCBI Taxonomy" id="655827"/>
    <lineage>
        <taxon>Eukaryota</taxon>
        <taxon>Fungi</taxon>
        <taxon>Dikarya</taxon>
        <taxon>Ascomycota</taxon>
        <taxon>Pezizomycotina</taxon>
        <taxon>Sordariomycetes</taxon>
        <taxon>Hypocreomycetidae</taxon>
        <taxon>Hypocreales</taxon>
        <taxon>Clavicipitaceae</taxon>
        <taxon>Metarhizium</taxon>
    </lineage>
</organism>
<evidence type="ECO:0000256" key="1">
    <source>
        <dbReference type="SAM" id="MobiDB-lite"/>
    </source>
</evidence>
<feature type="compositionally biased region" description="Polar residues" evidence="1">
    <location>
        <begin position="141"/>
        <end position="153"/>
    </location>
</feature>
<dbReference type="SUPFAM" id="SSF56112">
    <property type="entry name" value="Protein kinase-like (PK-like)"/>
    <property type="match status" value="1"/>
</dbReference>
<reference evidence="2 3" key="1">
    <citation type="journal article" date="2011" name="PLoS Genet.">
        <title>Genome sequencing and comparative transcriptomics of the model entomopathogenic fungi Metarhizium anisopliae and M. acridum.</title>
        <authorList>
            <person name="Gao Q."/>
            <person name="Jin K."/>
            <person name="Ying S.H."/>
            <person name="Zhang Y."/>
            <person name="Xiao G."/>
            <person name="Shang Y."/>
            <person name="Duan Z."/>
            <person name="Hu X."/>
            <person name="Xie X.Q."/>
            <person name="Zhou G."/>
            <person name="Peng G."/>
            <person name="Luo Z."/>
            <person name="Huang W."/>
            <person name="Wang B."/>
            <person name="Fang W."/>
            <person name="Wang S."/>
            <person name="Zhong Y."/>
            <person name="Ma L.J."/>
            <person name="St Leger R.J."/>
            <person name="Zhao G.P."/>
            <person name="Pei Y."/>
            <person name="Feng M.G."/>
            <person name="Xia Y."/>
            <person name="Wang C."/>
        </authorList>
    </citation>
    <scope>NUCLEOTIDE SEQUENCE [LARGE SCALE GENOMIC DNA]</scope>
    <source>
        <strain evidence="2 3">CQMa 102</strain>
    </source>
</reference>
<accession>E9E039</accession>
<evidence type="ECO:0000313" key="2">
    <source>
        <dbReference type="EMBL" id="EFY90735.1"/>
    </source>
</evidence>
<gene>
    <name evidence="2" type="ORF">MAC_03315</name>
</gene>
<evidence type="ECO:0000313" key="3">
    <source>
        <dbReference type="Proteomes" id="UP000002499"/>
    </source>
</evidence>
<dbReference type="AlphaFoldDB" id="E9E039"/>
<name>E9E039_METAQ</name>
<sequence>MNVRLSKLHDKFMRHELVQNPDFEKFITEESISGDQWTLRLSYTDQNHARIEDHFDIQVIDHHSLPHVTCSLTRFMHRGGLRKDTREALFKPGKWLGPELVVNPIQHQSKSPRPSSTRSLEHPPLTTVLTTQDSREDSRVATRSPSTLTQSKLTCKPNHRTTPASIGSSKNNKKENSVEYSILTIVKAFVKVIQILVIRRCFRRTIEKNPSCQSVSLLNTWEKLQNQNVPVDDVYSKTSSHIKNLEIGVGCTKNVATYIAGVRDLYGLDKTDNPPPKLLGKKPFRYSTREGVDLVCLQHEKDMYDQLQPLQGDGIWVHFMFLSWAGQPILDCVDPAMKAGIATAVSMAYRAVHKLRVLHHDAQPRNILYNTTSRGFMVVDFERAEFRCRRPLASIEPNLNRKRKRRAVQKQKKDDFARELESAVANALSCVANLPF</sequence>
<feature type="compositionally biased region" description="Polar residues" evidence="1">
    <location>
        <begin position="106"/>
        <end position="118"/>
    </location>
</feature>
<feature type="compositionally biased region" description="Polar residues" evidence="1">
    <location>
        <begin position="160"/>
        <end position="170"/>
    </location>
</feature>
<dbReference type="Pfam" id="PF06293">
    <property type="entry name" value="Kdo"/>
    <property type="match status" value="1"/>
</dbReference>
<feature type="region of interest" description="Disordered" evidence="1">
    <location>
        <begin position="106"/>
        <end position="173"/>
    </location>
</feature>
<keyword evidence="3" id="KW-1185">Reference proteome</keyword>
<dbReference type="OrthoDB" id="2156052at2759"/>
<dbReference type="EMBL" id="GL698488">
    <property type="protein sequence ID" value="EFY90735.1"/>
    <property type="molecule type" value="Genomic_DNA"/>
</dbReference>
<evidence type="ECO:0008006" key="4">
    <source>
        <dbReference type="Google" id="ProtNLM"/>
    </source>
</evidence>
<dbReference type="STRING" id="655827.E9E039"/>
<proteinExistence type="predicted"/>
<dbReference type="Proteomes" id="UP000002499">
    <property type="component" value="Unassembled WGS sequence"/>
</dbReference>
<dbReference type="HOGENOM" id="CLU_628631_0_0_1"/>